<reference evidence="9 10" key="1">
    <citation type="journal article" date="2016" name="Nat. Commun.">
        <title>Thousands of microbial genomes shed light on interconnected biogeochemical processes in an aquifer system.</title>
        <authorList>
            <person name="Anantharaman K."/>
            <person name="Brown C.T."/>
            <person name="Hug L.A."/>
            <person name="Sharon I."/>
            <person name="Castelle C.J."/>
            <person name="Probst A.J."/>
            <person name="Thomas B.C."/>
            <person name="Singh A."/>
            <person name="Wilkins M.J."/>
            <person name="Karaoz U."/>
            <person name="Brodie E.L."/>
            <person name="Williams K.H."/>
            <person name="Hubbard S.S."/>
            <person name="Banfield J.F."/>
        </authorList>
    </citation>
    <scope>NUCLEOTIDE SEQUENCE [LARGE SCALE GENOMIC DNA]</scope>
</reference>
<sequence>MSPLTLTGRVERGEGIATGLGCPTANLAVEQGVIIPALGVYVGEAVFDGETYPSIVCVNDGRTGLNLKLEVHLLDVCKDLTDKQLSVRLLDKLRDLVPWEGADQMRAIIADDLSNAHEWFRRH</sequence>
<evidence type="ECO:0000256" key="6">
    <source>
        <dbReference type="ARBA" id="ARBA00022840"/>
    </source>
</evidence>
<dbReference type="GO" id="GO:0009231">
    <property type="term" value="P:riboflavin biosynthetic process"/>
    <property type="evidence" value="ECO:0007669"/>
    <property type="project" value="InterPro"/>
</dbReference>
<gene>
    <name evidence="9" type="ORF">A2304_01735</name>
</gene>
<evidence type="ECO:0000313" key="10">
    <source>
        <dbReference type="Proteomes" id="UP000176501"/>
    </source>
</evidence>
<dbReference type="EMBL" id="MGFE01000020">
    <property type="protein sequence ID" value="OGL98398.1"/>
    <property type="molecule type" value="Genomic_DNA"/>
</dbReference>
<comment type="caution">
    <text evidence="9">The sequence shown here is derived from an EMBL/GenBank/DDBJ whole genome shotgun (WGS) entry which is preliminary data.</text>
</comment>
<dbReference type="GO" id="GO:0005524">
    <property type="term" value="F:ATP binding"/>
    <property type="evidence" value="ECO:0007669"/>
    <property type="project" value="UniProtKB-KW"/>
</dbReference>
<keyword evidence="4" id="KW-0808">Transferase</keyword>
<evidence type="ECO:0000256" key="7">
    <source>
        <dbReference type="ARBA" id="ARBA00047880"/>
    </source>
</evidence>
<dbReference type="Pfam" id="PF01687">
    <property type="entry name" value="Flavokinase"/>
    <property type="match status" value="1"/>
</dbReference>
<keyword evidence="6" id="KW-0067">ATP-binding</keyword>
<dbReference type="SMART" id="SM00904">
    <property type="entry name" value="Flavokinase"/>
    <property type="match status" value="1"/>
</dbReference>
<evidence type="ECO:0000256" key="2">
    <source>
        <dbReference type="ARBA" id="ARBA00022630"/>
    </source>
</evidence>
<dbReference type="EC" id="2.7.1.26" evidence="1"/>
<dbReference type="Gene3D" id="2.40.30.30">
    <property type="entry name" value="Riboflavin kinase-like"/>
    <property type="match status" value="1"/>
</dbReference>
<dbReference type="GO" id="GO:0008531">
    <property type="term" value="F:riboflavin kinase activity"/>
    <property type="evidence" value="ECO:0007669"/>
    <property type="project" value="UniProtKB-EC"/>
</dbReference>
<dbReference type="InterPro" id="IPR015865">
    <property type="entry name" value="Riboflavin_kinase_bac/euk"/>
</dbReference>
<protein>
    <recommendedName>
        <fullName evidence="1">riboflavin kinase</fullName>
        <ecNumber evidence="1">2.7.1.26</ecNumber>
    </recommendedName>
</protein>
<evidence type="ECO:0000256" key="4">
    <source>
        <dbReference type="ARBA" id="ARBA00022679"/>
    </source>
</evidence>
<dbReference type="InterPro" id="IPR023465">
    <property type="entry name" value="Riboflavin_kinase_dom_sf"/>
</dbReference>
<keyword evidence="5" id="KW-0547">Nucleotide-binding</keyword>
<dbReference type="SUPFAM" id="SSF82114">
    <property type="entry name" value="Riboflavin kinase-like"/>
    <property type="match status" value="1"/>
</dbReference>
<accession>A0A1F7W7P0</accession>
<comment type="catalytic activity">
    <reaction evidence="7">
        <text>riboflavin + ATP = FMN + ADP + H(+)</text>
        <dbReference type="Rhea" id="RHEA:14357"/>
        <dbReference type="ChEBI" id="CHEBI:15378"/>
        <dbReference type="ChEBI" id="CHEBI:30616"/>
        <dbReference type="ChEBI" id="CHEBI:57986"/>
        <dbReference type="ChEBI" id="CHEBI:58210"/>
        <dbReference type="ChEBI" id="CHEBI:456216"/>
        <dbReference type="EC" id="2.7.1.26"/>
    </reaction>
</comment>
<dbReference type="Proteomes" id="UP000176501">
    <property type="component" value="Unassembled WGS sequence"/>
</dbReference>
<proteinExistence type="predicted"/>
<name>A0A1F7W7P0_9BACT</name>
<evidence type="ECO:0000256" key="1">
    <source>
        <dbReference type="ARBA" id="ARBA00012105"/>
    </source>
</evidence>
<evidence type="ECO:0000313" key="9">
    <source>
        <dbReference type="EMBL" id="OGL98398.1"/>
    </source>
</evidence>
<evidence type="ECO:0000256" key="5">
    <source>
        <dbReference type="ARBA" id="ARBA00022741"/>
    </source>
</evidence>
<keyword evidence="2" id="KW-0285">Flavoprotein</keyword>
<organism evidence="9 10">
    <name type="scientific">Candidatus Uhrbacteria bacterium RIFOXYB2_FULL_57_15</name>
    <dbReference type="NCBI Taxonomy" id="1802422"/>
    <lineage>
        <taxon>Bacteria</taxon>
        <taxon>Candidatus Uhriibacteriota</taxon>
    </lineage>
</organism>
<keyword evidence="3" id="KW-0288">FMN</keyword>
<feature type="domain" description="Riboflavin kinase" evidence="8">
    <location>
        <begin position="1"/>
        <end position="121"/>
    </location>
</feature>
<evidence type="ECO:0000259" key="8">
    <source>
        <dbReference type="SMART" id="SM00904"/>
    </source>
</evidence>
<evidence type="ECO:0000256" key="3">
    <source>
        <dbReference type="ARBA" id="ARBA00022643"/>
    </source>
</evidence>
<dbReference type="AlphaFoldDB" id="A0A1F7W7P0"/>